<dbReference type="GeneID" id="23203577"/>
<dbReference type="Pfam" id="PF13649">
    <property type="entry name" value="Methyltransf_25"/>
    <property type="match status" value="1"/>
</dbReference>
<organism evidence="2 3">
    <name type="scientific">Leptospira noguchii serovar Panama str. CZ214</name>
    <dbReference type="NCBI Taxonomy" id="1001595"/>
    <lineage>
        <taxon>Bacteria</taxon>
        <taxon>Pseudomonadati</taxon>
        <taxon>Spirochaetota</taxon>
        <taxon>Spirochaetia</taxon>
        <taxon>Leptospirales</taxon>
        <taxon>Leptospiraceae</taxon>
        <taxon>Leptospira</taxon>
    </lineage>
</organism>
<dbReference type="EMBL" id="AKWY02000034">
    <property type="protein sequence ID" value="EQA69948.1"/>
    <property type="molecule type" value="Genomic_DNA"/>
</dbReference>
<evidence type="ECO:0000313" key="2">
    <source>
        <dbReference type="EMBL" id="EQA69948.1"/>
    </source>
</evidence>
<sequence>MGSSETKESQYKILVEMQKEKGPIKMSYRSSSMWRIDPKVLVFTLARHKFAAKMLSGYNRVLEVGCGDAFASRLLHPEVGELHALDFDPLFIEEGKRNLDPDWTNVTLAVHDILDGPYQVGGLFDAAFSLDVIEHIPNEKEEIYLQNICSSIKPGGAFICGAPSLESQTYASPLSKEGHINCKTGKDLKKLLSKYFEHTFLFGMNDEVLHTGFSPMSHYIFILATGNKKITPIHNG</sequence>
<dbReference type="RefSeq" id="WP_020981272.1">
    <property type="nucleotide sequence ID" value="NZ_AKWY02000034.1"/>
</dbReference>
<accession>T0F9R3</accession>
<dbReference type="Gene3D" id="3.40.50.150">
    <property type="entry name" value="Vaccinia Virus protein VP39"/>
    <property type="match status" value="1"/>
</dbReference>
<dbReference type="InterPro" id="IPR029063">
    <property type="entry name" value="SAM-dependent_MTases_sf"/>
</dbReference>
<evidence type="ECO:0000259" key="1">
    <source>
        <dbReference type="Pfam" id="PF13649"/>
    </source>
</evidence>
<keyword evidence="2" id="KW-0489">Methyltransferase</keyword>
<reference evidence="2 3" key="1">
    <citation type="submission" date="2013-05" db="EMBL/GenBank/DDBJ databases">
        <authorList>
            <person name="Harkins D.M."/>
            <person name="Durkin A.S."/>
            <person name="Brinkac L.M."/>
            <person name="Haft D.H."/>
            <person name="Selengut J.D."/>
            <person name="Sanka R."/>
            <person name="DePew J."/>
            <person name="Purushe J."/>
            <person name="Hartskeerl R.A."/>
            <person name="Ahmed A."/>
            <person name="van der Linden H."/>
            <person name="Goris M.G.A."/>
            <person name="Vinetz J.M."/>
            <person name="Sutton G.G."/>
            <person name="Nierman W.C."/>
            <person name="Fouts D.E."/>
        </authorList>
    </citation>
    <scope>NUCLEOTIDE SEQUENCE [LARGE SCALE GENOMIC DNA]</scope>
    <source>
        <strain evidence="2 3">CZ214</strain>
    </source>
</reference>
<dbReference type="Proteomes" id="UP000015442">
    <property type="component" value="Unassembled WGS sequence"/>
</dbReference>
<dbReference type="SUPFAM" id="SSF53335">
    <property type="entry name" value="S-adenosyl-L-methionine-dependent methyltransferases"/>
    <property type="match status" value="1"/>
</dbReference>
<proteinExistence type="predicted"/>
<feature type="domain" description="Methyltransferase" evidence="1">
    <location>
        <begin position="61"/>
        <end position="156"/>
    </location>
</feature>
<comment type="caution">
    <text evidence="2">The sequence shown here is derived from an EMBL/GenBank/DDBJ whole genome shotgun (WGS) entry which is preliminary data.</text>
</comment>
<gene>
    <name evidence="2" type="ORF">LEP1GSC059_1855</name>
</gene>
<protein>
    <submittedName>
        <fullName evidence="2">Methyltransferase domain protein</fullName>
    </submittedName>
</protein>
<dbReference type="GO" id="GO:0008168">
    <property type="term" value="F:methyltransferase activity"/>
    <property type="evidence" value="ECO:0007669"/>
    <property type="project" value="UniProtKB-KW"/>
</dbReference>
<name>T0F9R3_9LEPT</name>
<dbReference type="GO" id="GO:0032259">
    <property type="term" value="P:methylation"/>
    <property type="evidence" value="ECO:0007669"/>
    <property type="project" value="UniProtKB-KW"/>
</dbReference>
<dbReference type="InterPro" id="IPR041698">
    <property type="entry name" value="Methyltransf_25"/>
</dbReference>
<keyword evidence="2" id="KW-0808">Transferase</keyword>
<dbReference type="AlphaFoldDB" id="T0F9R3"/>
<dbReference type="CDD" id="cd02440">
    <property type="entry name" value="AdoMet_MTases"/>
    <property type="match status" value="1"/>
</dbReference>
<evidence type="ECO:0000313" key="3">
    <source>
        <dbReference type="Proteomes" id="UP000015442"/>
    </source>
</evidence>